<dbReference type="UniPathway" id="UPA00079"/>
<dbReference type="GO" id="GO:0009234">
    <property type="term" value="P:menaquinone biosynthetic process"/>
    <property type="evidence" value="ECO:0007669"/>
    <property type="project" value="UniProtKB-UniRule"/>
</dbReference>
<evidence type="ECO:0000256" key="3">
    <source>
        <dbReference type="ARBA" id="ARBA00023239"/>
    </source>
</evidence>
<feature type="active site" description="Proton acceptor" evidence="4">
    <location>
        <position position="148"/>
    </location>
</feature>
<sequence length="278" mass="29959">MTLLEIGYSPCPNDTFIMAALAEGRIDTPLRFQPVLADVETLNVWAEKGRLPVTKLSFFALGHVLEGYGLLSTGAALGKGCGPLLIARPGTPPNRLETACVASPGKRTTAGLLLSLYLGREPAFRQMVYSEIMPSVERGECEFGLIIHESRFTYPAHGLEAVLDLGAWWEETTGCPIPLGGIAARRDLGPEAARLVNQAIRASLLAARAGGDAISDYTRRHAQEMDPEVMRRHIDLYVNDYSLDLGTAGLAAVETLFERARTAGLLPACGRPIMACPL</sequence>
<gene>
    <name evidence="4 5" type="primary">mqnD</name>
    <name evidence="5" type="ORF">TRIP_B10028</name>
</gene>
<accession>A0A652ZZV6</accession>
<dbReference type="InterPro" id="IPR003773">
    <property type="entry name" value="Menaquinone_biosynth"/>
</dbReference>
<dbReference type="HAMAP" id="MF_00996">
    <property type="entry name" value="MqnD"/>
    <property type="match status" value="1"/>
</dbReference>
<organism evidence="5">
    <name type="scientific">Uncultured Desulfatiglans sp</name>
    <dbReference type="NCBI Taxonomy" id="1748965"/>
    <lineage>
        <taxon>Bacteria</taxon>
        <taxon>Pseudomonadati</taxon>
        <taxon>Thermodesulfobacteriota</taxon>
        <taxon>Desulfobacteria</taxon>
        <taxon>Desulfatiglandales</taxon>
        <taxon>Desulfatiglandaceae</taxon>
        <taxon>Desulfatiglans</taxon>
        <taxon>environmental samples</taxon>
    </lineage>
</organism>
<evidence type="ECO:0000256" key="1">
    <source>
        <dbReference type="ARBA" id="ARBA00004863"/>
    </source>
</evidence>
<dbReference type="GO" id="GO:0016830">
    <property type="term" value="F:carbon-carbon lyase activity"/>
    <property type="evidence" value="ECO:0007669"/>
    <property type="project" value="UniProtKB-UniRule"/>
</dbReference>
<dbReference type="EMBL" id="UPXX01000001">
    <property type="protein sequence ID" value="VBB41300.1"/>
    <property type="molecule type" value="Genomic_DNA"/>
</dbReference>
<keyword evidence="2 4" id="KW-0474">Menaquinone biosynthesis</keyword>
<comment type="similarity">
    <text evidence="4">Belongs to the MqnA/MqnD family. MqnD subfamily.</text>
</comment>
<keyword evidence="3 4" id="KW-0456">Lyase</keyword>
<dbReference type="SUPFAM" id="SSF53850">
    <property type="entry name" value="Periplasmic binding protein-like II"/>
    <property type="match status" value="1"/>
</dbReference>
<protein>
    <recommendedName>
        <fullName evidence="4">1,4-dihydroxy-6-naphtoate synthase</fullName>
        <ecNumber evidence="4">4.1.99.29</ecNumber>
    </recommendedName>
    <alternativeName>
        <fullName evidence="4">Menaquinone biosynthetic enzyme MqnD</fullName>
    </alternativeName>
</protein>
<dbReference type="AlphaFoldDB" id="A0A652ZZV6"/>
<evidence type="ECO:0000256" key="2">
    <source>
        <dbReference type="ARBA" id="ARBA00022428"/>
    </source>
</evidence>
<dbReference type="PANTHER" id="PTHR37167:SF1">
    <property type="entry name" value="1,4-DIHYDROXY-6-NAPHTOATE SYNTHASE"/>
    <property type="match status" value="1"/>
</dbReference>
<dbReference type="Gene3D" id="3.40.190.10">
    <property type="entry name" value="Periplasmic binding protein-like II"/>
    <property type="match status" value="2"/>
</dbReference>
<dbReference type="EC" id="4.1.99.29" evidence="4"/>
<dbReference type="CDD" id="cd13635">
    <property type="entry name" value="PBP2_Ttha1568_Mqnd"/>
    <property type="match status" value="1"/>
</dbReference>
<evidence type="ECO:0000256" key="4">
    <source>
        <dbReference type="HAMAP-Rule" id="MF_00996"/>
    </source>
</evidence>
<proteinExistence type="inferred from homology"/>
<comment type="catalytic activity">
    <reaction evidence="4">
        <text>cyclic dehypoxanthinylfutalosinate = 1,4-dihydroxy-6-naphthoate + dihydroxyacetone</text>
        <dbReference type="Rhea" id="RHEA:33087"/>
        <dbReference type="ChEBI" id="CHEBI:16016"/>
        <dbReference type="ChEBI" id="CHEBI:64254"/>
        <dbReference type="ChEBI" id="CHEBI:64270"/>
        <dbReference type="EC" id="4.1.99.29"/>
    </reaction>
</comment>
<name>A0A652ZZV6_UNCDX</name>
<dbReference type="PANTHER" id="PTHR37167">
    <property type="entry name" value="1,4-DIHYDROXY-6-NAPHTOATE SYNTHASE"/>
    <property type="match status" value="1"/>
</dbReference>
<evidence type="ECO:0000313" key="5">
    <source>
        <dbReference type="EMBL" id="VBB41300.1"/>
    </source>
</evidence>
<reference evidence="5" key="1">
    <citation type="submission" date="2018-07" db="EMBL/GenBank/DDBJ databases">
        <authorList>
            <consortium name="Genoscope - CEA"/>
            <person name="William W."/>
        </authorList>
    </citation>
    <scope>NUCLEOTIDE SEQUENCE</scope>
    <source>
        <strain evidence="5">IK1</strain>
    </source>
</reference>
<comment type="pathway">
    <text evidence="1 4">Quinol/quinone metabolism; menaquinone biosynthesis.</text>
</comment>
<dbReference type="InterPro" id="IPR030869">
    <property type="entry name" value="MqnD"/>
</dbReference>
<dbReference type="Pfam" id="PF02621">
    <property type="entry name" value="VitK2_biosynth"/>
    <property type="match status" value="1"/>
</dbReference>
<comment type="function">
    <text evidence="4">Catalyzes the conversion of cyclic dehypoxanthine futalosine (cyclic DHFL) into 1,4-dihydroxy-6-naphthoate, a step in the biosynthesis of menaquinone (MK, vitamin K2).</text>
</comment>
<feature type="binding site" evidence="4">
    <location>
        <begin position="109"/>
        <end position="110"/>
    </location>
    <ligand>
        <name>substrate</name>
    </ligand>
</feature>
<feature type="binding site" evidence="4">
    <location>
        <begin position="55"/>
        <end position="57"/>
    </location>
    <ligand>
        <name>substrate</name>
    </ligand>
</feature>